<keyword evidence="1 4" id="KW-0349">Heme</keyword>
<dbReference type="Proteomes" id="UP001157914">
    <property type="component" value="Unassembled WGS sequence"/>
</dbReference>
<evidence type="ECO:0000313" key="7">
    <source>
        <dbReference type="Proteomes" id="UP001157914"/>
    </source>
</evidence>
<dbReference type="PROSITE" id="PS51007">
    <property type="entry name" value="CYTC"/>
    <property type="match status" value="1"/>
</dbReference>
<dbReference type="PANTHER" id="PTHR30600:SF9">
    <property type="entry name" value="BLR7738 PROTEIN"/>
    <property type="match status" value="1"/>
</dbReference>
<evidence type="ECO:0000256" key="2">
    <source>
        <dbReference type="ARBA" id="ARBA00022723"/>
    </source>
</evidence>
<dbReference type="Pfam" id="PF21419">
    <property type="entry name" value="RoxA-like_Cyt-c"/>
    <property type="match status" value="1"/>
</dbReference>
<dbReference type="PANTHER" id="PTHR30600">
    <property type="entry name" value="CYTOCHROME C PEROXIDASE-RELATED"/>
    <property type="match status" value="1"/>
</dbReference>
<evidence type="ECO:0000256" key="4">
    <source>
        <dbReference type="PROSITE-ProRule" id="PRU00433"/>
    </source>
</evidence>
<accession>A0ABY1PL76</accession>
<dbReference type="InterPro" id="IPR036909">
    <property type="entry name" value="Cyt_c-like_dom_sf"/>
</dbReference>
<dbReference type="InterPro" id="IPR009056">
    <property type="entry name" value="Cyt_c-like_dom"/>
</dbReference>
<keyword evidence="7" id="KW-1185">Reference proteome</keyword>
<dbReference type="RefSeq" id="WP_196220611.1">
    <property type="nucleotide sequence ID" value="NZ_FXTT01000007.1"/>
</dbReference>
<evidence type="ECO:0000256" key="1">
    <source>
        <dbReference type="ARBA" id="ARBA00022617"/>
    </source>
</evidence>
<dbReference type="InterPro" id="IPR051395">
    <property type="entry name" value="Cytochrome_c_Peroxidase/MauG"/>
</dbReference>
<evidence type="ECO:0000256" key="3">
    <source>
        <dbReference type="ARBA" id="ARBA00023004"/>
    </source>
</evidence>
<dbReference type="SUPFAM" id="SSF46626">
    <property type="entry name" value="Cytochrome c"/>
    <property type="match status" value="1"/>
</dbReference>
<gene>
    <name evidence="6" type="ORF">SAMN06265374_4243</name>
</gene>
<protein>
    <recommendedName>
        <fullName evidence="5">Cytochrome c domain-containing protein</fullName>
    </recommendedName>
</protein>
<dbReference type="InterPro" id="IPR047758">
    <property type="entry name" value="CytoC_perox"/>
</dbReference>
<name>A0ABY1PL76_9HYPH</name>
<keyword evidence="2 4" id="KW-0479">Metal-binding</keyword>
<feature type="domain" description="Cytochrome c" evidence="5">
    <location>
        <begin position="330"/>
        <end position="534"/>
    </location>
</feature>
<organism evidence="6 7">
    <name type="scientific">Roseibium denhamense</name>
    <dbReference type="NCBI Taxonomy" id="76305"/>
    <lineage>
        <taxon>Bacteria</taxon>
        <taxon>Pseudomonadati</taxon>
        <taxon>Pseudomonadota</taxon>
        <taxon>Alphaproteobacteria</taxon>
        <taxon>Hyphomicrobiales</taxon>
        <taxon>Stappiaceae</taxon>
        <taxon>Roseibium</taxon>
    </lineage>
</organism>
<reference evidence="6 7" key="1">
    <citation type="submission" date="2017-05" db="EMBL/GenBank/DDBJ databases">
        <authorList>
            <person name="Varghese N."/>
            <person name="Submissions S."/>
        </authorList>
    </citation>
    <scope>NUCLEOTIDE SEQUENCE [LARGE SCALE GENOMIC DNA]</scope>
    <source>
        <strain evidence="6 7">DSM 15949</strain>
    </source>
</reference>
<proteinExistence type="predicted"/>
<sequence length="535" mass="58863">MTTVGWTSIYGRNIRTGAISTTALALVLLMGLTSEEVHADTRIVIDSGLSPEELEIYGHSVEMDAAADTGLIREAWFRALEGYDGGLLLENLEREGLTPNFTDPTGMPIGFGTQNGWVGRNCAGCHSAEIHYQGKVMLVPGAPNMLSSGFVRERLTRALAATAADGERLAAFQNRVLGADASEAEHKALADEIRAWLDAYWGDTPENMMKDFAAQDRAYETTGTRPVVGDHPFEAVRNAWMGPQNYFVGGSVVDIPQIWDVEKQASIHHNGNTNSVLGRNVISAIATFYAPSVEAVLDADPRQLDKIGKVSEKIDAPLYPEDVFGPIDREKAARGADLYAQYCAACHATTLPEGEVTDLPRFTAEESGTDEAYFDVFEKPVLGIAGVESQSYGDAVLAVMADFTKKWFERYEITPEEAAQLEVPNPYWKFDRVWISRPMSGIWAAAPYLHNGSVPTMYHLLLPVSERPKKFTYFSKEYDPVNMGFRSDQPLDAAPLLATYDTAVRGQGNQGHEYGTSMTDDQRYALIEYLKTIGE</sequence>
<evidence type="ECO:0000313" key="6">
    <source>
        <dbReference type="EMBL" id="SMP36675.1"/>
    </source>
</evidence>
<dbReference type="EMBL" id="FXTT01000007">
    <property type="protein sequence ID" value="SMP36675.1"/>
    <property type="molecule type" value="Genomic_DNA"/>
</dbReference>
<dbReference type="Gene3D" id="1.10.760.10">
    <property type="entry name" value="Cytochrome c-like domain"/>
    <property type="match status" value="1"/>
</dbReference>
<keyword evidence="3 4" id="KW-0408">Iron</keyword>
<dbReference type="NCBIfam" id="NF040606">
    <property type="entry name" value="CytoC_perox"/>
    <property type="match status" value="1"/>
</dbReference>
<comment type="caution">
    <text evidence="6">The sequence shown here is derived from an EMBL/GenBank/DDBJ whole genome shotgun (WGS) entry which is preliminary data.</text>
</comment>
<evidence type="ECO:0000259" key="5">
    <source>
        <dbReference type="PROSITE" id="PS51007"/>
    </source>
</evidence>